<dbReference type="AlphaFoldDB" id="A0A1I4EFL7"/>
<keyword evidence="2" id="KW-1185">Reference proteome</keyword>
<organism evidence="1 2">
    <name type="scientific">Neomesorhizobium albiziae</name>
    <dbReference type="NCBI Taxonomy" id="335020"/>
    <lineage>
        <taxon>Bacteria</taxon>
        <taxon>Pseudomonadati</taxon>
        <taxon>Pseudomonadota</taxon>
        <taxon>Alphaproteobacteria</taxon>
        <taxon>Hyphomicrobiales</taxon>
        <taxon>Phyllobacteriaceae</taxon>
        <taxon>Neomesorhizobium</taxon>
    </lineage>
</organism>
<dbReference type="EMBL" id="FOSL01000025">
    <property type="protein sequence ID" value="SFL04009.1"/>
    <property type="molecule type" value="Genomic_DNA"/>
</dbReference>
<evidence type="ECO:0000313" key="2">
    <source>
        <dbReference type="Proteomes" id="UP000323300"/>
    </source>
</evidence>
<gene>
    <name evidence="1" type="ORF">SAMN04488498_12566</name>
</gene>
<proteinExistence type="predicted"/>
<protein>
    <submittedName>
        <fullName evidence="1">Uncharacterized protein</fullName>
    </submittedName>
</protein>
<name>A0A1I4EFL7_9HYPH</name>
<dbReference type="Proteomes" id="UP000323300">
    <property type="component" value="Unassembled WGS sequence"/>
</dbReference>
<reference evidence="1 2" key="1">
    <citation type="submission" date="2016-10" db="EMBL/GenBank/DDBJ databases">
        <authorList>
            <person name="Varghese N."/>
            <person name="Submissions S."/>
        </authorList>
    </citation>
    <scope>NUCLEOTIDE SEQUENCE [LARGE SCALE GENOMIC DNA]</scope>
    <source>
        <strain evidence="1 2">DSM 21822</strain>
    </source>
</reference>
<evidence type="ECO:0000313" key="1">
    <source>
        <dbReference type="EMBL" id="SFL04009.1"/>
    </source>
</evidence>
<sequence>MTFTGIADEAQLAVLTKILDDRCAELGVANDDPAREVIGRRLMALFNCGGYSLDQVEKLLRHPPEEAA</sequence>
<dbReference type="RefSeq" id="WP_149763187.1">
    <property type="nucleotide sequence ID" value="NZ_BSPE01000059.1"/>
</dbReference>
<dbReference type="OrthoDB" id="8080642at2"/>
<accession>A0A1I4EFL7</accession>